<gene>
    <name evidence="2" type="ORF">SNEC2469_LOCUS23285</name>
</gene>
<feature type="non-terminal residue" evidence="2">
    <location>
        <position position="1"/>
    </location>
</feature>
<proteinExistence type="predicted"/>
<dbReference type="EMBL" id="CAJNJA010043291">
    <property type="protein sequence ID" value="CAE7792362.1"/>
    <property type="molecule type" value="Genomic_DNA"/>
</dbReference>
<dbReference type="AlphaFoldDB" id="A0A812YRH2"/>
<protein>
    <submittedName>
        <fullName evidence="2">Uncharacterized protein</fullName>
    </submittedName>
</protein>
<accession>A0A812YRH2</accession>
<evidence type="ECO:0000313" key="2">
    <source>
        <dbReference type="EMBL" id="CAE7792362.1"/>
    </source>
</evidence>
<keyword evidence="3" id="KW-1185">Reference proteome</keyword>
<dbReference type="Proteomes" id="UP000601435">
    <property type="component" value="Unassembled WGS sequence"/>
</dbReference>
<feature type="region of interest" description="Disordered" evidence="1">
    <location>
        <begin position="73"/>
        <end position="109"/>
    </location>
</feature>
<reference evidence="2" key="1">
    <citation type="submission" date="2021-02" db="EMBL/GenBank/DDBJ databases">
        <authorList>
            <person name="Dougan E. K."/>
            <person name="Rhodes N."/>
            <person name="Thang M."/>
            <person name="Chan C."/>
        </authorList>
    </citation>
    <scope>NUCLEOTIDE SEQUENCE</scope>
</reference>
<evidence type="ECO:0000256" key="1">
    <source>
        <dbReference type="SAM" id="MobiDB-lite"/>
    </source>
</evidence>
<name>A0A812YRH2_9DINO</name>
<evidence type="ECO:0000313" key="3">
    <source>
        <dbReference type="Proteomes" id="UP000601435"/>
    </source>
</evidence>
<sequence length="139" mass="15580">DQKSRSPDGEVSTEDWMRLVCQSIVSVVSKGDWRRAFLRIWSNEQPTPDAVMSIFPARWKVNVLSYVLWQPKSQRAKGREESRTQEALSARQQKTTVSGDLDPGPPLPPAEIAAKMAQKMTVADIAKVFQARAFVFGFG</sequence>
<dbReference type="OrthoDB" id="423977at2759"/>
<feature type="compositionally biased region" description="Polar residues" evidence="1">
    <location>
        <begin position="85"/>
        <end position="98"/>
    </location>
</feature>
<organism evidence="2 3">
    <name type="scientific">Symbiodinium necroappetens</name>
    <dbReference type="NCBI Taxonomy" id="1628268"/>
    <lineage>
        <taxon>Eukaryota</taxon>
        <taxon>Sar</taxon>
        <taxon>Alveolata</taxon>
        <taxon>Dinophyceae</taxon>
        <taxon>Suessiales</taxon>
        <taxon>Symbiodiniaceae</taxon>
        <taxon>Symbiodinium</taxon>
    </lineage>
</organism>
<comment type="caution">
    <text evidence="2">The sequence shown here is derived from an EMBL/GenBank/DDBJ whole genome shotgun (WGS) entry which is preliminary data.</text>
</comment>